<dbReference type="Pfam" id="PF00550">
    <property type="entry name" value="PP-binding"/>
    <property type="match status" value="1"/>
</dbReference>
<name>A0A7W8QJK0_9ACTN</name>
<protein>
    <submittedName>
        <fullName evidence="2">Acyl carrier protein</fullName>
    </submittedName>
</protein>
<comment type="caution">
    <text evidence="2">The sequence shown here is derived from an EMBL/GenBank/DDBJ whole genome shotgun (WGS) entry which is preliminary data.</text>
</comment>
<reference evidence="2 3" key="1">
    <citation type="submission" date="2020-08" db="EMBL/GenBank/DDBJ databases">
        <title>Sequencing the genomes of 1000 actinobacteria strains.</title>
        <authorList>
            <person name="Klenk H.-P."/>
        </authorList>
    </citation>
    <scope>NUCLEOTIDE SEQUENCE [LARGE SCALE GENOMIC DNA]</scope>
    <source>
        <strain evidence="2 3">DSM 44551</strain>
    </source>
</reference>
<proteinExistence type="predicted"/>
<dbReference type="EMBL" id="JACHDB010000001">
    <property type="protein sequence ID" value="MBB5431581.1"/>
    <property type="molecule type" value="Genomic_DNA"/>
</dbReference>
<organism evidence="2 3">
    <name type="scientific">Nocardiopsis composta</name>
    <dbReference type="NCBI Taxonomy" id="157465"/>
    <lineage>
        <taxon>Bacteria</taxon>
        <taxon>Bacillati</taxon>
        <taxon>Actinomycetota</taxon>
        <taxon>Actinomycetes</taxon>
        <taxon>Streptosporangiales</taxon>
        <taxon>Nocardiopsidaceae</taxon>
        <taxon>Nocardiopsis</taxon>
    </lineage>
</organism>
<dbReference type="PROSITE" id="PS50075">
    <property type="entry name" value="CARRIER"/>
    <property type="match status" value="1"/>
</dbReference>
<keyword evidence="3" id="KW-1185">Reference proteome</keyword>
<dbReference type="InterPro" id="IPR009081">
    <property type="entry name" value="PP-bd_ACP"/>
</dbReference>
<dbReference type="InterPro" id="IPR036736">
    <property type="entry name" value="ACP-like_sf"/>
</dbReference>
<dbReference type="AlphaFoldDB" id="A0A7W8QJK0"/>
<sequence>MIDDIRRLFVEVYRLDISPEEVVEDEPLFGLKSRFGLDSMDTLRFISELHERYGLDIGSTNTDSFRTIALICETLEADRAARSPARGGEKA</sequence>
<feature type="domain" description="Carrier" evidence="1">
    <location>
        <begin position="1"/>
        <end position="79"/>
    </location>
</feature>
<dbReference type="RefSeq" id="WP_221331496.1">
    <property type="nucleotide sequence ID" value="NZ_BAAAJD010000029.1"/>
</dbReference>
<evidence type="ECO:0000313" key="3">
    <source>
        <dbReference type="Proteomes" id="UP000572635"/>
    </source>
</evidence>
<accession>A0A7W8QJK0</accession>
<dbReference type="SUPFAM" id="SSF47336">
    <property type="entry name" value="ACP-like"/>
    <property type="match status" value="1"/>
</dbReference>
<evidence type="ECO:0000313" key="2">
    <source>
        <dbReference type="EMBL" id="MBB5431581.1"/>
    </source>
</evidence>
<gene>
    <name evidence="2" type="ORF">HDA36_001665</name>
</gene>
<evidence type="ECO:0000259" key="1">
    <source>
        <dbReference type="PROSITE" id="PS50075"/>
    </source>
</evidence>
<dbReference type="Proteomes" id="UP000572635">
    <property type="component" value="Unassembled WGS sequence"/>
</dbReference>
<dbReference type="Gene3D" id="1.10.1200.10">
    <property type="entry name" value="ACP-like"/>
    <property type="match status" value="1"/>
</dbReference>